<evidence type="ECO:0000313" key="2">
    <source>
        <dbReference type="EMBL" id="AWT42862.1"/>
    </source>
</evidence>
<name>A0A2U9P014_STRAS</name>
<sequence>MAAAGRPAGVAGSRRRLATWLRAAAPLGRRPPGSGGPHADLAAAGRTPGRPSGAAAGSRAAGAARVGAAAPP</sequence>
<feature type="region of interest" description="Disordered" evidence="1">
    <location>
        <begin position="22"/>
        <end position="72"/>
    </location>
</feature>
<keyword evidence="3" id="KW-1185">Reference proteome</keyword>
<dbReference type="Proteomes" id="UP000247634">
    <property type="component" value="Chromosome"/>
</dbReference>
<organism evidence="2 3">
    <name type="scientific">Streptomyces actuosus</name>
    <dbReference type="NCBI Taxonomy" id="1885"/>
    <lineage>
        <taxon>Bacteria</taxon>
        <taxon>Bacillati</taxon>
        <taxon>Actinomycetota</taxon>
        <taxon>Actinomycetes</taxon>
        <taxon>Kitasatosporales</taxon>
        <taxon>Streptomycetaceae</taxon>
        <taxon>Streptomyces</taxon>
    </lineage>
</organism>
<protein>
    <submittedName>
        <fullName evidence="2">Uncharacterized protein</fullName>
    </submittedName>
</protein>
<dbReference type="EMBL" id="CP029788">
    <property type="protein sequence ID" value="AWT42862.1"/>
    <property type="molecule type" value="Genomic_DNA"/>
</dbReference>
<proteinExistence type="predicted"/>
<evidence type="ECO:0000313" key="3">
    <source>
        <dbReference type="Proteomes" id="UP000247634"/>
    </source>
</evidence>
<gene>
    <name evidence="2" type="ORF">DMT42_11360</name>
</gene>
<dbReference type="AlphaFoldDB" id="A0A2U9P014"/>
<accession>A0A2U9P014</accession>
<dbReference type="KEGG" id="sact:DMT42_11360"/>
<evidence type="ECO:0000256" key="1">
    <source>
        <dbReference type="SAM" id="MobiDB-lite"/>
    </source>
</evidence>
<reference evidence="2 3" key="1">
    <citation type="submission" date="2018-06" db="EMBL/GenBank/DDBJ databases">
        <title>The complete genome sequence of a nosiheptide producer Streptomyces actuosus ATCC 25421: deducing the ability of producing a new class III lantibiotics.</title>
        <authorList>
            <person name="Liu W."/>
            <person name="Sun F."/>
            <person name="Hu Y."/>
        </authorList>
    </citation>
    <scope>NUCLEOTIDE SEQUENCE [LARGE SCALE GENOMIC DNA]</scope>
    <source>
        <strain evidence="2 3">ATCC 25421</strain>
    </source>
</reference>